<dbReference type="InterPro" id="IPR000210">
    <property type="entry name" value="BTB/POZ_dom"/>
</dbReference>
<dbReference type="EMBL" id="KB309538">
    <property type="protein sequence ID" value="ELT94015.1"/>
    <property type="molecule type" value="Genomic_DNA"/>
</dbReference>
<evidence type="ECO:0000313" key="6">
    <source>
        <dbReference type="Proteomes" id="UP000014760"/>
    </source>
</evidence>
<reference evidence="6" key="1">
    <citation type="submission" date="2012-12" db="EMBL/GenBank/DDBJ databases">
        <authorList>
            <person name="Hellsten U."/>
            <person name="Grimwood J."/>
            <person name="Chapman J.A."/>
            <person name="Shapiro H."/>
            <person name="Aerts A."/>
            <person name="Otillar R.P."/>
            <person name="Terry A.Y."/>
            <person name="Boore J.L."/>
            <person name="Simakov O."/>
            <person name="Marletaz F."/>
            <person name="Cho S.-J."/>
            <person name="Edsinger-Gonzales E."/>
            <person name="Havlak P."/>
            <person name="Kuo D.-H."/>
            <person name="Larsson T."/>
            <person name="Lv J."/>
            <person name="Arendt D."/>
            <person name="Savage R."/>
            <person name="Osoegawa K."/>
            <person name="de Jong P."/>
            <person name="Lindberg D.R."/>
            <person name="Seaver E.C."/>
            <person name="Weisblat D.A."/>
            <person name="Putnam N.H."/>
            <person name="Grigoriev I.V."/>
            <person name="Rokhsar D.S."/>
        </authorList>
    </citation>
    <scope>NUCLEOTIDE SEQUENCE</scope>
    <source>
        <strain evidence="6">I ESC-2004</strain>
    </source>
</reference>
<dbReference type="SMART" id="SM00875">
    <property type="entry name" value="BACK"/>
    <property type="match status" value="1"/>
</dbReference>
<keyword evidence="6" id="KW-1185">Reference proteome</keyword>
<protein>
    <recommendedName>
        <fullName evidence="3">BTB domain-containing protein</fullName>
    </recommendedName>
</protein>
<reference evidence="4 6" key="2">
    <citation type="journal article" date="2013" name="Nature">
        <title>Insights into bilaterian evolution from three spiralian genomes.</title>
        <authorList>
            <person name="Simakov O."/>
            <person name="Marletaz F."/>
            <person name="Cho S.J."/>
            <person name="Edsinger-Gonzales E."/>
            <person name="Havlak P."/>
            <person name="Hellsten U."/>
            <person name="Kuo D.H."/>
            <person name="Larsson T."/>
            <person name="Lv J."/>
            <person name="Arendt D."/>
            <person name="Savage R."/>
            <person name="Osoegawa K."/>
            <person name="de Jong P."/>
            <person name="Grimwood J."/>
            <person name="Chapman J.A."/>
            <person name="Shapiro H."/>
            <person name="Aerts A."/>
            <person name="Otillar R.P."/>
            <person name="Terry A.Y."/>
            <person name="Boore J.L."/>
            <person name="Grigoriev I.V."/>
            <person name="Lindberg D.R."/>
            <person name="Seaver E.C."/>
            <person name="Weisblat D.A."/>
            <person name="Putnam N.H."/>
            <person name="Rokhsar D.S."/>
        </authorList>
    </citation>
    <scope>NUCLEOTIDE SEQUENCE</scope>
    <source>
        <strain evidence="4 6">I ESC-2004</strain>
    </source>
</reference>
<feature type="domain" description="BTB" evidence="3">
    <location>
        <begin position="11"/>
        <end position="78"/>
    </location>
</feature>
<dbReference type="SUPFAM" id="SSF54695">
    <property type="entry name" value="POZ domain"/>
    <property type="match status" value="1"/>
</dbReference>
<sequence>FTQIKREGHFTDTKLEVEGHLISCHRIILAAASPYFYKMLTSGMAESRTQSIKIYGTSFKTMNMIVEYLYSNAIMLTADNIQSIFIASDLFQMTQLKYGCEQFMSTLVDSLNCIGFLHFAGHFQTEILENAAKQCALDNFSDVIETPDFLDLSEKEMILLFSSNELNIPCEETAIEALIRWVGNDPTRNLHNIIKHIRFAHCDPEFILRLQEVIGRVKTDDLALSAEEHDPRHSYDNRLLVTVGDRHIGCIRAGNTDFTGWKFITDMPKHPDYYSACALPDGILISGGYRPDFSSNACWLFKTDTLTWKPLPRLKTARGFHVSMFLCGSLFVVGGTTDQCYPVDSIEKLDMRKHSPWNEVTFLPDLLTRFCAVSLGQSIFVIGGSVRYPGTAEKVWNERRTSSLITSEYDVIENIWCQRACLPEPCYSGGAVSFQDKIYVFGGKRNFCYSYDPAADLW</sequence>
<dbReference type="SUPFAM" id="SSF117281">
    <property type="entry name" value="Kelch motif"/>
    <property type="match status" value="1"/>
</dbReference>
<keyword evidence="1" id="KW-0880">Kelch repeat</keyword>
<dbReference type="Pfam" id="PF00651">
    <property type="entry name" value="BTB"/>
    <property type="match status" value="1"/>
</dbReference>
<accession>R7TSL0</accession>
<dbReference type="Gene3D" id="3.30.710.10">
    <property type="entry name" value="Potassium Channel Kv1.1, Chain A"/>
    <property type="match status" value="1"/>
</dbReference>
<dbReference type="Proteomes" id="UP000014760">
    <property type="component" value="Unassembled WGS sequence"/>
</dbReference>
<dbReference type="Gene3D" id="1.25.40.420">
    <property type="match status" value="1"/>
</dbReference>
<dbReference type="Pfam" id="PF07707">
    <property type="entry name" value="BACK"/>
    <property type="match status" value="1"/>
</dbReference>
<dbReference type="OrthoDB" id="6136010at2759"/>
<feature type="non-terminal residue" evidence="4">
    <location>
        <position position="1"/>
    </location>
</feature>
<proteinExistence type="predicted"/>
<dbReference type="EMBL" id="AMQN01002559">
    <property type="status" value="NOT_ANNOTATED_CDS"/>
    <property type="molecule type" value="Genomic_DNA"/>
</dbReference>
<dbReference type="InterPro" id="IPR015915">
    <property type="entry name" value="Kelch-typ_b-propeller"/>
</dbReference>
<dbReference type="PROSITE" id="PS50097">
    <property type="entry name" value="BTB"/>
    <property type="match status" value="1"/>
</dbReference>
<dbReference type="Gene3D" id="2.120.10.80">
    <property type="entry name" value="Kelch-type beta propeller"/>
    <property type="match status" value="1"/>
</dbReference>
<evidence type="ECO:0000313" key="4">
    <source>
        <dbReference type="EMBL" id="ELT94015.1"/>
    </source>
</evidence>
<organism evidence="4">
    <name type="scientific">Capitella teleta</name>
    <name type="common">Polychaete worm</name>
    <dbReference type="NCBI Taxonomy" id="283909"/>
    <lineage>
        <taxon>Eukaryota</taxon>
        <taxon>Metazoa</taxon>
        <taxon>Spiralia</taxon>
        <taxon>Lophotrochozoa</taxon>
        <taxon>Annelida</taxon>
        <taxon>Polychaeta</taxon>
        <taxon>Sedentaria</taxon>
        <taxon>Scolecida</taxon>
        <taxon>Capitellidae</taxon>
        <taxon>Capitella</taxon>
    </lineage>
</organism>
<dbReference type="HOGENOM" id="CLU_004253_14_0_1"/>
<gene>
    <name evidence="4" type="ORF">CAPTEDRAFT_63247</name>
</gene>
<dbReference type="InterPro" id="IPR011705">
    <property type="entry name" value="BACK"/>
</dbReference>
<evidence type="ECO:0000259" key="3">
    <source>
        <dbReference type="PROSITE" id="PS50097"/>
    </source>
</evidence>
<keyword evidence="2" id="KW-0677">Repeat</keyword>
<dbReference type="SMART" id="SM00225">
    <property type="entry name" value="BTB"/>
    <property type="match status" value="1"/>
</dbReference>
<evidence type="ECO:0000256" key="1">
    <source>
        <dbReference type="ARBA" id="ARBA00022441"/>
    </source>
</evidence>
<dbReference type="STRING" id="283909.R7TSL0"/>
<name>R7TSL0_CAPTE</name>
<reference evidence="5" key="3">
    <citation type="submission" date="2015-06" db="UniProtKB">
        <authorList>
            <consortium name="EnsemblMetazoa"/>
        </authorList>
    </citation>
    <scope>IDENTIFICATION</scope>
</reference>
<dbReference type="AlphaFoldDB" id="R7TSL0"/>
<dbReference type="InterPro" id="IPR011333">
    <property type="entry name" value="SKP1/BTB/POZ_sf"/>
</dbReference>
<evidence type="ECO:0000313" key="5">
    <source>
        <dbReference type="EnsemblMetazoa" id="CapteP63247"/>
    </source>
</evidence>
<dbReference type="PANTHER" id="PTHR24412">
    <property type="entry name" value="KELCH PROTEIN"/>
    <property type="match status" value="1"/>
</dbReference>
<dbReference type="OMA" id="SINTGKW"/>
<evidence type="ECO:0000256" key="2">
    <source>
        <dbReference type="ARBA" id="ARBA00022737"/>
    </source>
</evidence>
<dbReference type="PANTHER" id="PTHR24412:SF489">
    <property type="entry name" value="RING FINGER DOMAIN AND KELCH REPEAT-CONTAINING PROTEIN DDB_G0271372"/>
    <property type="match status" value="1"/>
</dbReference>
<dbReference type="EnsemblMetazoa" id="CapteT63247">
    <property type="protein sequence ID" value="CapteP63247"/>
    <property type="gene ID" value="CapteG63247"/>
</dbReference>
<feature type="non-terminal residue" evidence="4">
    <location>
        <position position="458"/>
    </location>
</feature>